<dbReference type="PANTHER" id="PTHR22617">
    <property type="entry name" value="CHEMOTAXIS SENSOR HISTIDINE KINASE-RELATED"/>
    <property type="match status" value="1"/>
</dbReference>
<organism evidence="2">
    <name type="scientific">hydrothermal vent metagenome</name>
    <dbReference type="NCBI Taxonomy" id="652676"/>
    <lineage>
        <taxon>unclassified sequences</taxon>
        <taxon>metagenomes</taxon>
        <taxon>ecological metagenomes</taxon>
    </lineage>
</organism>
<dbReference type="InterPro" id="IPR002545">
    <property type="entry name" value="CheW-lke_dom"/>
</dbReference>
<dbReference type="EMBL" id="UOFJ01000490">
    <property type="protein sequence ID" value="VAW70071.1"/>
    <property type="molecule type" value="Genomic_DNA"/>
</dbReference>
<dbReference type="PANTHER" id="PTHR22617:SF23">
    <property type="entry name" value="CHEMOTAXIS PROTEIN CHEW"/>
    <property type="match status" value="1"/>
</dbReference>
<proteinExistence type="predicted"/>
<dbReference type="Pfam" id="PF01584">
    <property type="entry name" value="CheW"/>
    <property type="match status" value="1"/>
</dbReference>
<dbReference type="InterPro" id="IPR039315">
    <property type="entry name" value="CheW"/>
</dbReference>
<evidence type="ECO:0000313" key="2">
    <source>
        <dbReference type="EMBL" id="VAW70071.1"/>
    </source>
</evidence>
<dbReference type="Gene3D" id="2.40.50.180">
    <property type="entry name" value="CheA-289, Domain 4"/>
    <property type="match status" value="1"/>
</dbReference>
<gene>
    <name evidence="2" type="ORF">MNBD_GAMMA10-862</name>
</gene>
<dbReference type="InterPro" id="IPR036061">
    <property type="entry name" value="CheW-like_dom_sf"/>
</dbReference>
<dbReference type="GO" id="GO:0006935">
    <property type="term" value="P:chemotaxis"/>
    <property type="evidence" value="ECO:0007669"/>
    <property type="project" value="InterPro"/>
</dbReference>
<feature type="domain" description="CheW-like" evidence="1">
    <location>
        <begin position="1"/>
        <end position="87"/>
    </location>
</feature>
<evidence type="ECO:0000259" key="1">
    <source>
        <dbReference type="PROSITE" id="PS50851"/>
    </source>
</evidence>
<name>A0A3B0XRA1_9ZZZZ</name>
<protein>
    <recommendedName>
        <fullName evidence="1">CheW-like domain-containing protein</fullName>
    </recommendedName>
</protein>
<dbReference type="Gene3D" id="2.30.30.40">
    <property type="entry name" value="SH3 Domains"/>
    <property type="match status" value="1"/>
</dbReference>
<dbReference type="GO" id="GO:0005829">
    <property type="term" value="C:cytosol"/>
    <property type="evidence" value="ECO:0007669"/>
    <property type="project" value="TreeGrafter"/>
</dbReference>
<accession>A0A3B0XRA1</accession>
<dbReference type="AlphaFoldDB" id="A0A3B0XRA1"/>
<reference evidence="2" key="1">
    <citation type="submission" date="2018-06" db="EMBL/GenBank/DDBJ databases">
        <authorList>
            <person name="Zhirakovskaya E."/>
        </authorList>
    </citation>
    <scope>NUCLEOTIDE SEQUENCE</scope>
</reference>
<dbReference type="PROSITE" id="PS50851">
    <property type="entry name" value="CHEW"/>
    <property type="match status" value="1"/>
</dbReference>
<dbReference type="SUPFAM" id="SSF50341">
    <property type="entry name" value="CheW-like"/>
    <property type="match status" value="1"/>
</dbReference>
<sequence length="89" mass="9809">VNNMQTMLSLHERELSDQKRIIIMEFANQIQGMLVGSVGEIVEINESEIERINATDGTGHIIQGTVEKNGDLFILVSVAELIGDVDQAE</sequence>
<feature type="non-terminal residue" evidence="2">
    <location>
        <position position="1"/>
    </location>
</feature>
<dbReference type="GO" id="GO:0007165">
    <property type="term" value="P:signal transduction"/>
    <property type="evidence" value="ECO:0007669"/>
    <property type="project" value="InterPro"/>
</dbReference>